<dbReference type="EMBL" id="JAFELM010000007">
    <property type="protein sequence ID" value="MBM6616266.1"/>
    <property type="molecule type" value="Genomic_DNA"/>
</dbReference>
<dbReference type="InterPro" id="IPR036847">
    <property type="entry name" value="RimP_C_sf"/>
</dbReference>
<proteinExistence type="predicted"/>
<dbReference type="SUPFAM" id="SSF74942">
    <property type="entry name" value="YhbC-like, C-terminal domain"/>
    <property type="match status" value="1"/>
</dbReference>
<accession>A0ABS2DCT3</accession>
<keyword evidence="2" id="KW-1185">Reference proteome</keyword>
<evidence type="ECO:0008006" key="3">
    <source>
        <dbReference type="Google" id="ProtNLM"/>
    </source>
</evidence>
<evidence type="ECO:0000313" key="1">
    <source>
        <dbReference type="EMBL" id="MBM6616266.1"/>
    </source>
</evidence>
<reference evidence="1 2" key="1">
    <citation type="submission" date="2021-02" db="EMBL/GenBank/DDBJ databases">
        <title>Bacillus sp. RD4P76, an endophyte from a halophyte.</title>
        <authorList>
            <person name="Sun J.-Q."/>
        </authorList>
    </citation>
    <scope>NUCLEOTIDE SEQUENCE [LARGE SCALE GENOMIC DNA]</scope>
    <source>
        <strain evidence="1 2">RD4P76</strain>
    </source>
</reference>
<sequence>MKEIEENFKRWKENNELIYVDMMKQKKGRQRLYGRLLDYDVKKQFIQVYNDDEKSVYNFSFEEVDDIGSTKRYN</sequence>
<dbReference type="RefSeq" id="WP_204201657.1">
    <property type="nucleotide sequence ID" value="NZ_JAFELM010000007.1"/>
</dbReference>
<dbReference type="Proteomes" id="UP001518925">
    <property type="component" value="Unassembled WGS sequence"/>
</dbReference>
<evidence type="ECO:0000313" key="2">
    <source>
        <dbReference type="Proteomes" id="UP001518925"/>
    </source>
</evidence>
<protein>
    <recommendedName>
        <fullName evidence="3">YolD-like family protein</fullName>
    </recommendedName>
</protein>
<name>A0ABS2DCT3_9BACI</name>
<organism evidence="1 2">
    <name type="scientific">Bacillus suaedaesalsae</name>
    <dbReference type="NCBI Taxonomy" id="2810349"/>
    <lineage>
        <taxon>Bacteria</taxon>
        <taxon>Bacillati</taxon>
        <taxon>Bacillota</taxon>
        <taxon>Bacilli</taxon>
        <taxon>Bacillales</taxon>
        <taxon>Bacillaceae</taxon>
        <taxon>Bacillus</taxon>
    </lineage>
</organism>
<gene>
    <name evidence="1" type="ORF">JR050_01025</name>
</gene>
<comment type="caution">
    <text evidence="1">The sequence shown here is derived from an EMBL/GenBank/DDBJ whole genome shotgun (WGS) entry which is preliminary data.</text>
</comment>